<feature type="compositionally biased region" description="Polar residues" evidence="1">
    <location>
        <begin position="14"/>
        <end position="35"/>
    </location>
</feature>
<comment type="caution">
    <text evidence="2">The sequence shown here is derived from an EMBL/GenBank/DDBJ whole genome shotgun (WGS) entry which is preliminary data.</text>
</comment>
<name>A0A0Q0CIX0_9PSED</name>
<feature type="region of interest" description="Disordered" evidence="1">
    <location>
        <begin position="1"/>
        <end position="76"/>
    </location>
</feature>
<reference evidence="2 3" key="1">
    <citation type="submission" date="2015-09" db="EMBL/GenBank/DDBJ databases">
        <title>Genome announcement of multiple Pseudomonas syringae strains.</title>
        <authorList>
            <person name="Thakur S."/>
            <person name="Wang P.W."/>
            <person name="Gong Y."/>
            <person name="Weir B.S."/>
            <person name="Guttman D.S."/>
        </authorList>
    </citation>
    <scope>NUCLEOTIDE SEQUENCE [LARGE SCALE GENOMIC DNA]</scope>
    <source>
        <strain evidence="2 3">ICMP3963</strain>
    </source>
</reference>
<dbReference type="RefSeq" id="WP_044421777.1">
    <property type="nucleotide sequence ID" value="NZ_JYHK01000026.1"/>
</dbReference>
<sequence>MAAWDNDPIINPASPRQNQSAMQSGGQSTPASQAGQGFAWERDPIITPAGQRPQVAAPSTGPTPQQDRPWYDGAFSDTKEKVGAGTAAIRGVGDGITFGFQDEMLAGLDAAVQPLIPVPENGSSAETWRQRYDENVANQRALLKTGQEQHPVTSTVGAVVGGIAPAIASGGMSLGASATGAAARQTTGRAMLQGAGVGAAYGGAYGLGSAEGNLGDRVPGALQGAALGAVVGGAVPGVIGAAKGLSNAVFSPEVRAQSQLNRALERDNLTPEQFRTRYDEIATQQPGTAIPADAGGENIQGLVERLANTPGQARTTVTDTMYGRQAGQGARMEAALQKLTGTNKSAYQATEDVLNERAATAAPLYAAAHAEDVPWSPALESLMSRPAMQTAYRAAEIKAANQGRQFDGSFAQIADDGTVTAKRVPKTGDLDIIKQNLDDQIETLLGSNQRSKARDIITIKNELLSIMDASAPTYAKARASFAGHTEYAKAIDNGKTLLNTGKNAEQWAAEFSRLNPSEQEATRIGVVSAIADKVRNTRGALPDVAGFLRTPEGRSKIAAVLPDDAARKQWTQTLDHELDVSGLTRRATGGSATARRVAEQDDASGLIEDLAVAALSPGASTAGFLHTILRTLPRKAGAKLNERSNRILANALTSKDGLDKLNGVLPRAMVGGAAPAAAGIAAGQYGSASAERRNEPARRKAARRQIELQAATTGYYQTQGAANMAIREADIRDGYEAYKPDGAKAWVIRPKPRAE</sequence>
<dbReference type="PATRIC" id="fig|251703.9.peg.1443"/>
<proteinExistence type="predicted"/>
<gene>
    <name evidence="2" type="ORF">ALO40_01047</name>
</gene>
<dbReference type="Proteomes" id="UP000050317">
    <property type="component" value="Unassembled WGS sequence"/>
</dbReference>
<protein>
    <submittedName>
        <fullName evidence="2">Uncharacterized protein</fullName>
    </submittedName>
</protein>
<evidence type="ECO:0000313" key="2">
    <source>
        <dbReference type="EMBL" id="KPZ11827.1"/>
    </source>
</evidence>
<accession>A0A0Q0CIX0</accession>
<evidence type="ECO:0000313" key="3">
    <source>
        <dbReference type="Proteomes" id="UP000050317"/>
    </source>
</evidence>
<evidence type="ECO:0000256" key="1">
    <source>
        <dbReference type="SAM" id="MobiDB-lite"/>
    </source>
</evidence>
<dbReference type="AlphaFoldDB" id="A0A0Q0CIX0"/>
<dbReference type="EMBL" id="LJRR01000345">
    <property type="protein sequence ID" value="KPZ11827.1"/>
    <property type="molecule type" value="Genomic_DNA"/>
</dbReference>
<organism evidence="2 3">
    <name type="scientific">Pseudomonas syringae pv. viburni</name>
    <dbReference type="NCBI Taxonomy" id="251703"/>
    <lineage>
        <taxon>Bacteria</taxon>
        <taxon>Pseudomonadati</taxon>
        <taxon>Pseudomonadota</taxon>
        <taxon>Gammaproteobacteria</taxon>
        <taxon>Pseudomonadales</taxon>
        <taxon>Pseudomonadaceae</taxon>
        <taxon>Pseudomonas</taxon>
    </lineage>
</organism>